<organism evidence="1 2">
    <name type="scientific">Streptococcus cuniculipharyngis</name>
    <dbReference type="NCBI Taxonomy" id="1562651"/>
    <lineage>
        <taxon>Bacteria</taxon>
        <taxon>Bacillati</taxon>
        <taxon>Bacillota</taxon>
        <taxon>Bacilli</taxon>
        <taxon>Lactobacillales</taxon>
        <taxon>Streptococcaceae</taxon>
        <taxon>Streptococcus</taxon>
    </lineage>
</organism>
<dbReference type="Pfam" id="PF07949">
    <property type="entry name" value="YbbR"/>
    <property type="match status" value="3"/>
</dbReference>
<protein>
    <submittedName>
        <fullName evidence="1">YbbR-like domain-containing protein</fullName>
    </submittedName>
</protein>
<gene>
    <name evidence="1" type="ORF">FRX57_01735</name>
</gene>
<dbReference type="InterPro" id="IPR012505">
    <property type="entry name" value="YbbR"/>
</dbReference>
<name>A0A5C5SCY0_9STRE</name>
<dbReference type="OrthoDB" id="2960905at2"/>
<dbReference type="Gene3D" id="2.170.120.30">
    <property type="match status" value="1"/>
</dbReference>
<keyword evidence="2" id="KW-1185">Reference proteome</keyword>
<evidence type="ECO:0000313" key="1">
    <source>
        <dbReference type="EMBL" id="TWS98947.1"/>
    </source>
</evidence>
<dbReference type="RefSeq" id="WP_146566019.1">
    <property type="nucleotide sequence ID" value="NZ_VOHL01000001.1"/>
</dbReference>
<reference evidence="1 2" key="1">
    <citation type="submission" date="2019-08" db="EMBL/GenBank/DDBJ databases">
        <authorList>
            <person name="Lei W."/>
        </authorList>
    </citation>
    <scope>NUCLEOTIDE SEQUENCE [LARGE SCALE GENOMIC DNA]</scope>
    <source>
        <strain evidence="1 2">CCUG 66496</strain>
    </source>
</reference>
<comment type="caution">
    <text evidence="1">The sequence shown here is derived from an EMBL/GenBank/DDBJ whole genome shotgun (WGS) entry which is preliminary data.</text>
</comment>
<proteinExistence type="predicted"/>
<dbReference type="AlphaFoldDB" id="A0A5C5SCY0"/>
<dbReference type="Proteomes" id="UP000317430">
    <property type="component" value="Unassembled WGS sequence"/>
</dbReference>
<sequence length="320" mass="35196">MFKRLFSTRFSLILISVGLTLLLFLTATAARYNNKTSPSNQSSETYTYTLEHVPIDIQYDSDKYFIVGYSYDAEVYLTSTNRVKLDSEINSDTRKFKVVADLRNVREGTTKVKLDIRDLPSGMTAKVSPPSISVTIGLKKTKTFKASVDTNSIKLADGYRLVSMATEDDEVTVTSDENTLAQVSRVVAKLPDDLVLSDNYNGQVTLQAVSADGVVLPSIIEPPKTRLKVEVAPIIKTVPVKVELTGKLEDNLSNILYKLEQEQVTLQGSQERLDAINELVAKVDITGISKDTSQMLTLTAPEGVTVTPAQVKVKLTVVPK</sequence>
<evidence type="ECO:0000313" key="2">
    <source>
        <dbReference type="Proteomes" id="UP000317430"/>
    </source>
</evidence>
<dbReference type="Gene3D" id="2.170.120.40">
    <property type="entry name" value="YbbR-like domain"/>
    <property type="match status" value="2"/>
</dbReference>
<dbReference type="InterPro" id="IPR053154">
    <property type="entry name" value="c-di-AMP_regulator"/>
</dbReference>
<dbReference type="EMBL" id="VOHL01000001">
    <property type="protein sequence ID" value="TWS98947.1"/>
    <property type="molecule type" value="Genomic_DNA"/>
</dbReference>
<dbReference type="PANTHER" id="PTHR37804:SF1">
    <property type="entry name" value="CDAA REGULATORY PROTEIN CDAR"/>
    <property type="match status" value="1"/>
</dbReference>
<dbReference type="PANTHER" id="PTHR37804">
    <property type="entry name" value="CDAA REGULATORY PROTEIN CDAR"/>
    <property type="match status" value="1"/>
</dbReference>
<accession>A0A5C5SCY0</accession>